<dbReference type="EMBL" id="CP146203">
    <property type="protein sequence ID" value="XBH21460.1"/>
    <property type="molecule type" value="Genomic_DNA"/>
</dbReference>
<organism evidence="1">
    <name type="scientific">Jonesiaceae bacterium BS-20</name>
    <dbReference type="NCBI Taxonomy" id="3120821"/>
    <lineage>
        <taxon>Bacteria</taxon>
        <taxon>Bacillati</taxon>
        <taxon>Actinomycetota</taxon>
        <taxon>Actinomycetes</taxon>
        <taxon>Micrococcales</taxon>
        <taxon>Jonesiaceae</taxon>
    </lineage>
</organism>
<sequence>MLTMVALALGATEASIEAGGLESRTEVDLSTVNWTSYMVGCMPTDKTANVVLLESVTLAELKNRDLYSRLLWVGGTVTLSPTAIIFRANRVNRAMNRQMEIHELHSEFGMSLRQATQVKVRSWLGIKAIFIHATGDQWVMGIRCFGAAKFAHLIQERCKSLQQ</sequence>
<reference evidence="1" key="1">
    <citation type="submission" date="2024-02" db="EMBL/GenBank/DDBJ databases">
        <title>Tomenella chthoni gen. nov. sp. nov., a member of the family Jonesiaceae isolated from bat guano.</title>
        <authorList>
            <person name="Miller S.L."/>
            <person name="King J."/>
            <person name="Sankaranarayanan K."/>
            <person name="Lawson P.A."/>
        </authorList>
    </citation>
    <scope>NUCLEOTIDE SEQUENCE</scope>
    <source>
        <strain evidence="1">BS-20</strain>
    </source>
</reference>
<accession>A0AAU7DUV5</accession>
<evidence type="ECO:0000313" key="1">
    <source>
        <dbReference type="EMBL" id="XBH21460.1"/>
    </source>
</evidence>
<protein>
    <submittedName>
        <fullName evidence="1">Uncharacterized protein</fullName>
    </submittedName>
</protein>
<dbReference type="AlphaFoldDB" id="A0AAU7DUV5"/>
<gene>
    <name evidence="1" type="ORF">V5R04_14805</name>
</gene>
<proteinExistence type="predicted"/>
<name>A0AAU7DUV5_9MICO</name>